<proteinExistence type="predicted"/>
<keyword evidence="2" id="KW-0614">Plasmid</keyword>
<name>A0A376AER2_9HYPH</name>
<sequence>MRQPDARYRGDQSRPTGEYWSKGRWSGIGYRLKAGVFRSISCAQAAGPPEIVCSDPERRSFFTLPQRLRAAHRA</sequence>
<dbReference type="EMBL" id="UEYP01000027">
    <property type="protein sequence ID" value="SSC66224.1"/>
    <property type="molecule type" value="Genomic_DNA"/>
</dbReference>
<gene>
    <name evidence="1" type="ORF">RHIZ70_1932</name>
    <name evidence="2" type="ORF">RHIZ70P_27</name>
</gene>
<dbReference type="EMBL" id="LS974446">
    <property type="protein sequence ID" value="SUS16529.1"/>
    <property type="molecule type" value="Genomic_DNA"/>
</dbReference>
<dbReference type="AlphaFoldDB" id="A0A376AER2"/>
<keyword evidence="3" id="KW-1185">Reference proteome</keyword>
<evidence type="ECO:0000313" key="3">
    <source>
        <dbReference type="Proteomes" id="UP000254764"/>
    </source>
</evidence>
<protein>
    <submittedName>
        <fullName evidence="1">Uncharacterized protein</fullName>
    </submittedName>
</protein>
<geneLocation type="plasmid" evidence="2">
    <name>1</name>
</geneLocation>
<evidence type="ECO:0000313" key="2">
    <source>
        <dbReference type="EMBL" id="SUS16529.1"/>
    </source>
</evidence>
<reference evidence="3" key="2">
    <citation type="submission" date="2018-07" db="EMBL/GenBank/DDBJ databases">
        <authorList>
            <person name="Peiro R."/>
            <person name="Begona"/>
            <person name="Cbmso G."/>
            <person name="Lopez M."/>
            <person name="Gonzalez S."/>
        </authorList>
    </citation>
    <scope>NUCLEOTIDE SEQUENCE [LARGE SCALE GENOMIC DNA]</scope>
</reference>
<organism evidence="1 3">
    <name type="scientific">Ciceribacter selenitireducens ATCC BAA-1503</name>
    <dbReference type="NCBI Taxonomy" id="1336235"/>
    <lineage>
        <taxon>Bacteria</taxon>
        <taxon>Pseudomonadati</taxon>
        <taxon>Pseudomonadota</taxon>
        <taxon>Alphaproteobacteria</taxon>
        <taxon>Hyphomicrobiales</taxon>
        <taxon>Rhizobiaceae</taxon>
        <taxon>Ciceribacter</taxon>
    </lineage>
</organism>
<evidence type="ECO:0000313" key="1">
    <source>
        <dbReference type="EMBL" id="SSC66224.1"/>
    </source>
</evidence>
<dbReference type="Proteomes" id="UP000254764">
    <property type="component" value="Unassembled WGS sequence"/>
</dbReference>
<accession>A0A376AER2</accession>
<reference evidence="1" key="1">
    <citation type="submission" date="2018-07" db="EMBL/GenBank/DDBJ databases">
        <authorList>
            <person name="Quirk P.G."/>
            <person name="Krulwich T.A."/>
        </authorList>
    </citation>
    <scope>NUCLEOTIDE SEQUENCE [LARGE SCALE GENOMIC DNA]</scope>
    <source>
        <strain evidence="1">T2.30D-1.1</strain>
        <strain evidence="2">T2.30D-1.1_plasmid</strain>
        <plasmid evidence="2">1</plasmid>
    </source>
</reference>